<keyword evidence="1" id="KW-0812">Transmembrane</keyword>
<feature type="transmembrane region" description="Helical" evidence="1">
    <location>
        <begin position="7"/>
        <end position="28"/>
    </location>
</feature>
<proteinExistence type="predicted"/>
<sequence>MGILTNTWLLTALFLLAVFMGAGPGLHLINPDLTDPHVQLTTFGLPTIYVWGLFWYVIQFAVIVIAYRFVWSQRDDD</sequence>
<evidence type="ECO:0000313" key="2">
    <source>
        <dbReference type="EMBL" id="SVD56675.1"/>
    </source>
</evidence>
<protein>
    <submittedName>
        <fullName evidence="2">Uncharacterized protein</fullName>
    </submittedName>
</protein>
<feature type="transmembrane region" description="Helical" evidence="1">
    <location>
        <begin position="48"/>
        <end position="70"/>
    </location>
</feature>
<accession>A0A382WE94</accession>
<organism evidence="2">
    <name type="scientific">marine metagenome</name>
    <dbReference type="NCBI Taxonomy" id="408172"/>
    <lineage>
        <taxon>unclassified sequences</taxon>
        <taxon>metagenomes</taxon>
        <taxon>ecological metagenomes</taxon>
    </lineage>
</organism>
<dbReference type="EMBL" id="UINC01158888">
    <property type="protein sequence ID" value="SVD56675.1"/>
    <property type="molecule type" value="Genomic_DNA"/>
</dbReference>
<reference evidence="2" key="1">
    <citation type="submission" date="2018-05" db="EMBL/GenBank/DDBJ databases">
        <authorList>
            <person name="Lanie J.A."/>
            <person name="Ng W.-L."/>
            <person name="Kazmierczak K.M."/>
            <person name="Andrzejewski T.M."/>
            <person name="Davidsen T.M."/>
            <person name="Wayne K.J."/>
            <person name="Tettelin H."/>
            <person name="Glass J.I."/>
            <person name="Rusch D."/>
            <person name="Podicherti R."/>
            <person name="Tsui H.-C.T."/>
            <person name="Winkler M.E."/>
        </authorList>
    </citation>
    <scope>NUCLEOTIDE SEQUENCE</scope>
</reference>
<gene>
    <name evidence="2" type="ORF">METZ01_LOCUS409529</name>
</gene>
<keyword evidence="1" id="KW-1133">Transmembrane helix</keyword>
<keyword evidence="1" id="KW-0472">Membrane</keyword>
<dbReference type="AlphaFoldDB" id="A0A382WE94"/>
<name>A0A382WE94_9ZZZZ</name>
<evidence type="ECO:0000256" key="1">
    <source>
        <dbReference type="SAM" id="Phobius"/>
    </source>
</evidence>